<dbReference type="AlphaFoldDB" id="A0A023WV14"/>
<dbReference type="InterPro" id="IPR002545">
    <property type="entry name" value="CheW-lke_dom"/>
</dbReference>
<dbReference type="GO" id="GO:0005829">
    <property type="term" value="C:cytosol"/>
    <property type="evidence" value="ECO:0007669"/>
    <property type="project" value="TreeGrafter"/>
</dbReference>
<evidence type="ECO:0000259" key="1">
    <source>
        <dbReference type="PROSITE" id="PS50851"/>
    </source>
</evidence>
<gene>
    <name evidence="2" type="ORF">UIB01_14585</name>
</gene>
<dbReference type="EMBL" id="CP007509">
    <property type="protein sequence ID" value="AHY43639.1"/>
    <property type="molecule type" value="Genomic_DNA"/>
</dbReference>
<evidence type="ECO:0000313" key="2">
    <source>
        <dbReference type="EMBL" id="AHY43639.1"/>
    </source>
</evidence>
<dbReference type="InterPro" id="IPR036061">
    <property type="entry name" value="CheW-like_dom_sf"/>
</dbReference>
<name>A0A023WV14_STUST</name>
<dbReference type="PANTHER" id="PTHR22617:SF41">
    <property type="entry name" value="CHEMOTAXIS SIGNAL TRANSDUCTION SYSTEM ADAPTOR PROTEIN CHEW"/>
    <property type="match status" value="1"/>
</dbReference>
<dbReference type="PROSITE" id="PS50851">
    <property type="entry name" value="CHEW"/>
    <property type="match status" value="1"/>
</dbReference>
<dbReference type="KEGG" id="pstu:UIB01_14585"/>
<dbReference type="Gene3D" id="2.40.50.180">
    <property type="entry name" value="CheA-289, Domain 4"/>
    <property type="match status" value="1"/>
</dbReference>
<dbReference type="InterPro" id="IPR039315">
    <property type="entry name" value="CheW"/>
</dbReference>
<reference evidence="2 3" key="1">
    <citation type="submission" date="2014-03" db="EMBL/GenBank/DDBJ databases">
        <title>Complete genome sequence of Pseudomonas stutzeri 19SMN4.</title>
        <authorList>
            <person name="Brunet-Galmes I."/>
            <person name="Nogales B."/>
            <person name="Busquets A."/>
            <person name="Pena A."/>
            <person name="Gomila M."/>
            <person name="Garcia-Valdes E."/>
            <person name="Lalucat J."/>
            <person name="Bennasar A."/>
            <person name="Bosch R."/>
        </authorList>
    </citation>
    <scope>NUCLEOTIDE SEQUENCE [LARGE SCALE GENOMIC DNA]</scope>
    <source>
        <strain evidence="2 3">19SMN4</strain>
    </source>
</reference>
<feature type="domain" description="CheW-like" evidence="1">
    <location>
        <begin position="11"/>
        <end position="155"/>
    </location>
</feature>
<dbReference type="PANTHER" id="PTHR22617">
    <property type="entry name" value="CHEMOTAXIS SENSOR HISTIDINE KINASE-RELATED"/>
    <property type="match status" value="1"/>
</dbReference>
<dbReference type="Proteomes" id="UP000025238">
    <property type="component" value="Chromosome"/>
</dbReference>
<accession>A0A023WV14</accession>
<protein>
    <submittedName>
        <fullName evidence="2">Chemotaxis protein CheW</fullName>
    </submittedName>
</protein>
<evidence type="ECO:0000313" key="3">
    <source>
        <dbReference type="Proteomes" id="UP000025238"/>
    </source>
</evidence>
<dbReference type="GO" id="GO:0006935">
    <property type="term" value="P:chemotaxis"/>
    <property type="evidence" value="ECO:0007669"/>
    <property type="project" value="InterPro"/>
</dbReference>
<organism evidence="2 3">
    <name type="scientific">Stutzerimonas stutzeri</name>
    <name type="common">Pseudomonas stutzeri</name>
    <dbReference type="NCBI Taxonomy" id="316"/>
    <lineage>
        <taxon>Bacteria</taxon>
        <taxon>Pseudomonadati</taxon>
        <taxon>Pseudomonadota</taxon>
        <taxon>Gammaproteobacteria</taxon>
        <taxon>Pseudomonadales</taxon>
        <taxon>Pseudomonadaceae</taxon>
        <taxon>Stutzerimonas</taxon>
    </lineage>
</organism>
<proteinExistence type="predicted"/>
<dbReference type="PATRIC" id="fig|316.97.peg.2917"/>
<sequence length="173" mass="18762">MAESEENLELVRQYLMFNLSGETYGVGIHAIREIIEYPGVTAIPLAPRFLHGVINLRGAVVPVLDLSVRFGQEPTRINRRTCIVVVEVAQGDNLHMLGVLVDGVTEVREVEPGEVERKPQFGTGLRNDFVIGMLRREQGFIPILDIASVLSLVELETLIEAGSGSGADVAAAG</sequence>
<dbReference type="GO" id="GO:0007165">
    <property type="term" value="P:signal transduction"/>
    <property type="evidence" value="ECO:0007669"/>
    <property type="project" value="InterPro"/>
</dbReference>
<dbReference type="SUPFAM" id="SSF50341">
    <property type="entry name" value="CheW-like"/>
    <property type="match status" value="1"/>
</dbReference>
<dbReference type="SMART" id="SM00260">
    <property type="entry name" value="CheW"/>
    <property type="match status" value="1"/>
</dbReference>
<dbReference type="Pfam" id="PF01584">
    <property type="entry name" value="CheW"/>
    <property type="match status" value="1"/>
</dbReference>
<dbReference type="OrthoDB" id="9790406at2"/>
<dbReference type="Gene3D" id="2.30.30.40">
    <property type="entry name" value="SH3 Domains"/>
    <property type="match status" value="1"/>
</dbReference>